<protein>
    <submittedName>
        <fullName evidence="1">Uncharacterized protein</fullName>
    </submittedName>
</protein>
<accession>A0A6M9WWU2</accession>
<name>A0A6M9WWU2_ECOLX</name>
<gene>
    <name evidence="1" type="ORF">HHJ25_11200</name>
</gene>
<evidence type="ECO:0000313" key="1">
    <source>
        <dbReference type="EMBL" id="QKN58758.1"/>
    </source>
</evidence>
<sequence>MIIAISAVKDPVYTVQGCINCLVKLTGVDEEETDWLPFTATPTDEAPHGKELWQALNSGQYGQIAPYTQPEDAVEKSQTTEN</sequence>
<reference evidence="1" key="1">
    <citation type="submission" date="2020-05" db="EMBL/GenBank/DDBJ databases">
        <title>F plasmids are the major carriers of antibiotic resistance genes in human-associated commensal E. coli.</title>
        <authorList>
            <person name="Stephens C."/>
            <person name="Arismendi T."/>
            <person name="Wright M."/>
            <person name="Gonzalez A."/>
            <person name="Gill M."/>
            <person name="Hartman A."/>
            <person name="Pandori M."/>
            <person name="Hess D."/>
        </authorList>
    </citation>
    <scope>NUCLEOTIDE SEQUENCE</scope>
    <source>
        <strain evidence="1">SCU-107</strain>
    </source>
</reference>
<dbReference type="EMBL" id="CP053384">
    <property type="protein sequence ID" value="QKN58758.1"/>
    <property type="molecule type" value="Genomic_DNA"/>
</dbReference>
<dbReference type="AlphaFoldDB" id="A0A6M9WWU2"/>
<organism evidence="1">
    <name type="scientific">Escherichia coli</name>
    <dbReference type="NCBI Taxonomy" id="562"/>
    <lineage>
        <taxon>Bacteria</taxon>
        <taxon>Pseudomonadati</taxon>
        <taxon>Pseudomonadota</taxon>
        <taxon>Gammaproteobacteria</taxon>
        <taxon>Enterobacterales</taxon>
        <taxon>Enterobacteriaceae</taxon>
        <taxon>Escherichia</taxon>
    </lineage>
</organism>
<proteinExistence type="predicted"/>